<evidence type="ECO:0000313" key="6">
    <source>
        <dbReference type="EMBL" id="MFC6726490.1"/>
    </source>
</evidence>
<dbReference type="Pfam" id="PF07681">
    <property type="entry name" value="DoxX"/>
    <property type="match status" value="1"/>
</dbReference>
<protein>
    <submittedName>
        <fullName evidence="6">DoxX family membrane protein</fullName>
    </submittedName>
</protein>
<accession>A0ABD5S4L3</accession>
<comment type="caution">
    <text evidence="6">The sequence shown here is derived from an EMBL/GenBank/DDBJ whole genome shotgun (WGS) entry which is preliminary data.</text>
</comment>
<organism evidence="6 7">
    <name type="scientific">Halobium palmae</name>
    <dbReference type="NCBI Taxonomy" id="1776492"/>
    <lineage>
        <taxon>Archaea</taxon>
        <taxon>Methanobacteriati</taxon>
        <taxon>Methanobacteriota</taxon>
        <taxon>Stenosarchaea group</taxon>
        <taxon>Halobacteria</taxon>
        <taxon>Halobacteriales</taxon>
        <taxon>Haloferacaceae</taxon>
        <taxon>Halobium</taxon>
    </lineage>
</organism>
<evidence type="ECO:0000256" key="2">
    <source>
        <dbReference type="ARBA" id="ARBA00022692"/>
    </source>
</evidence>
<evidence type="ECO:0000313" key="7">
    <source>
        <dbReference type="Proteomes" id="UP001596328"/>
    </source>
</evidence>
<keyword evidence="4 5" id="KW-0472">Membrane</keyword>
<evidence type="ECO:0000256" key="4">
    <source>
        <dbReference type="ARBA" id="ARBA00023136"/>
    </source>
</evidence>
<keyword evidence="2 5" id="KW-0812">Transmembrane</keyword>
<feature type="transmembrane region" description="Helical" evidence="5">
    <location>
        <begin position="12"/>
        <end position="31"/>
    </location>
</feature>
<dbReference type="InterPro" id="IPR032808">
    <property type="entry name" value="DoxX"/>
</dbReference>
<evidence type="ECO:0000256" key="1">
    <source>
        <dbReference type="ARBA" id="ARBA00004141"/>
    </source>
</evidence>
<dbReference type="EMBL" id="JBHSWU010001153">
    <property type="protein sequence ID" value="MFC6726490.1"/>
    <property type="molecule type" value="Genomic_DNA"/>
</dbReference>
<name>A0ABD5S4L3_9EURY</name>
<dbReference type="Proteomes" id="UP001596328">
    <property type="component" value="Unassembled WGS sequence"/>
</dbReference>
<gene>
    <name evidence="6" type="ORF">ACFQE1_19405</name>
</gene>
<keyword evidence="7" id="KW-1185">Reference proteome</keyword>
<evidence type="ECO:0000256" key="5">
    <source>
        <dbReference type="SAM" id="Phobius"/>
    </source>
</evidence>
<feature type="non-terminal residue" evidence="6">
    <location>
        <position position="63"/>
    </location>
</feature>
<dbReference type="AlphaFoldDB" id="A0ABD5S4L3"/>
<reference evidence="6 7" key="1">
    <citation type="journal article" date="2019" name="Int. J. Syst. Evol. Microbiol.">
        <title>The Global Catalogue of Microorganisms (GCM) 10K type strain sequencing project: providing services to taxonomists for standard genome sequencing and annotation.</title>
        <authorList>
            <consortium name="The Broad Institute Genomics Platform"/>
            <consortium name="The Broad Institute Genome Sequencing Center for Infectious Disease"/>
            <person name="Wu L."/>
            <person name="Ma J."/>
        </authorList>
    </citation>
    <scope>NUCLEOTIDE SEQUENCE [LARGE SCALE GENOMIC DNA]</scope>
    <source>
        <strain evidence="6 7">NBRC 111368</strain>
    </source>
</reference>
<comment type="subcellular location">
    <subcellularLocation>
        <location evidence="1">Membrane</location>
        <topology evidence="1">Multi-pass membrane protein</topology>
    </subcellularLocation>
</comment>
<evidence type="ECO:0000256" key="3">
    <source>
        <dbReference type="ARBA" id="ARBA00022989"/>
    </source>
</evidence>
<keyword evidence="3 5" id="KW-1133">Transmembrane helix</keyword>
<proteinExistence type="predicted"/>
<dbReference type="GO" id="GO:0016020">
    <property type="term" value="C:membrane"/>
    <property type="evidence" value="ECO:0007669"/>
    <property type="project" value="UniProtKB-SubCell"/>
</dbReference>
<sequence length="63" mass="6373">MALEGPLASELLLVARLLFGGVLAFMGLNHFTDVDGMAGYAEAKGLPAPRFGVVASGAVLVLG</sequence>